<sequence>MAIILRFQSISIFNINKMKKLLNLSAISLVLVTAGCSNNDEMENPIEYPISDKGIVEIKYENQRLLLQNAIFITERGDTPRNTLSFIAENCDKKISLSLTVPLTEGTHTFGDGSTYGSFYLYDKMDCVEIFSDYLFESNRTLKDRFIASIGSINIEEITSETVKGTFGFRAYTFDNGYRVVFIEDGKFDLKI</sequence>
<keyword evidence="2" id="KW-1185">Reference proteome</keyword>
<name>A0A1H9CYM1_9FLAO</name>
<dbReference type="AlphaFoldDB" id="A0A1H9CYM1"/>
<dbReference type="Proteomes" id="UP000198999">
    <property type="component" value="Unassembled WGS sequence"/>
</dbReference>
<reference evidence="1 2" key="1">
    <citation type="submission" date="2016-10" db="EMBL/GenBank/DDBJ databases">
        <authorList>
            <person name="de Groot N.N."/>
        </authorList>
    </citation>
    <scope>NUCLEOTIDE SEQUENCE [LARGE SCALE GENOMIC DNA]</scope>
    <source>
        <strain evidence="1 2">DSM 21035</strain>
    </source>
</reference>
<dbReference type="EMBL" id="FOFN01000001">
    <property type="protein sequence ID" value="SEQ05628.1"/>
    <property type="molecule type" value="Genomic_DNA"/>
</dbReference>
<dbReference type="STRING" id="419940.SAMN05421824_1043"/>
<accession>A0A1H9CYM1</accession>
<evidence type="ECO:0000313" key="2">
    <source>
        <dbReference type="Proteomes" id="UP000198999"/>
    </source>
</evidence>
<organism evidence="1 2">
    <name type="scientific">Hyunsoonleella jejuensis</name>
    <dbReference type="NCBI Taxonomy" id="419940"/>
    <lineage>
        <taxon>Bacteria</taxon>
        <taxon>Pseudomonadati</taxon>
        <taxon>Bacteroidota</taxon>
        <taxon>Flavobacteriia</taxon>
        <taxon>Flavobacteriales</taxon>
        <taxon>Flavobacteriaceae</taxon>
    </lineage>
</organism>
<proteinExistence type="predicted"/>
<protein>
    <submittedName>
        <fullName evidence="1">Uncharacterized protein</fullName>
    </submittedName>
</protein>
<gene>
    <name evidence="1" type="ORF">SAMN05421824_1043</name>
</gene>
<evidence type="ECO:0000313" key="1">
    <source>
        <dbReference type="EMBL" id="SEQ05628.1"/>
    </source>
</evidence>